<gene>
    <name evidence="2" type="ORF">QUV96_09420</name>
</gene>
<dbReference type="InterPro" id="IPR014509">
    <property type="entry name" value="YjdF-like"/>
</dbReference>
<reference evidence="2" key="2">
    <citation type="submission" date="2023-06" db="EMBL/GenBank/DDBJ databases">
        <authorList>
            <person name="Zeman M."/>
            <person name="Kubasova T."/>
            <person name="Jahodarova E."/>
            <person name="Nykrynova M."/>
            <person name="Rychlik I."/>
        </authorList>
    </citation>
    <scope>NUCLEOTIDE SEQUENCE</scope>
    <source>
        <strain evidence="2">ET39</strain>
    </source>
</reference>
<reference evidence="2" key="1">
    <citation type="submission" date="2023-06" db="EMBL/GenBank/DDBJ databases">
        <title>Identification and characterization of horizontal gene transfer across gut microbiota members of farm animals based on homology search.</title>
        <authorList>
            <person name="Schwarzerova J."/>
            <person name="Nykrynova M."/>
            <person name="Jureckova K."/>
            <person name="Cejkova D."/>
            <person name="Rychlik I."/>
        </authorList>
    </citation>
    <scope>NUCLEOTIDE SEQUENCE</scope>
    <source>
        <strain evidence="2">ET39</strain>
    </source>
</reference>
<dbReference type="Pfam" id="PF09997">
    <property type="entry name" value="DUF2238"/>
    <property type="match status" value="1"/>
</dbReference>
<evidence type="ECO:0000256" key="1">
    <source>
        <dbReference type="SAM" id="Phobius"/>
    </source>
</evidence>
<dbReference type="RefSeq" id="WP_289608298.1">
    <property type="nucleotide sequence ID" value="NZ_JAUDCG010000048.1"/>
</dbReference>
<keyword evidence="1" id="KW-0812">Transmembrane</keyword>
<feature type="transmembrane region" description="Helical" evidence="1">
    <location>
        <begin position="66"/>
        <end position="88"/>
    </location>
</feature>
<comment type="caution">
    <text evidence="2">The sequence shown here is derived from an EMBL/GenBank/DDBJ whole genome shotgun (WGS) entry which is preliminary data.</text>
</comment>
<feature type="transmembrane region" description="Helical" evidence="1">
    <location>
        <begin position="127"/>
        <end position="147"/>
    </location>
</feature>
<dbReference type="Proteomes" id="UP001529340">
    <property type="component" value="Unassembled WGS sequence"/>
</dbReference>
<protein>
    <submittedName>
        <fullName evidence="2">DUF2238 domain-containing protein</fullName>
    </submittedName>
</protein>
<accession>A0ABT7UFY6</accession>
<feature type="transmembrane region" description="Helical" evidence="1">
    <location>
        <begin position="94"/>
        <end position="115"/>
    </location>
</feature>
<feature type="transmembrane region" description="Helical" evidence="1">
    <location>
        <begin position="12"/>
        <end position="30"/>
    </location>
</feature>
<dbReference type="EMBL" id="JAUDCG010000048">
    <property type="protein sequence ID" value="MDM8157855.1"/>
    <property type="molecule type" value="Genomic_DNA"/>
</dbReference>
<keyword evidence="3" id="KW-1185">Reference proteome</keyword>
<sequence length="225" mass="25375">MKEQRLGRSVIVLIVFYLIACGVGFIINFQKGDLQAVGMGVVAMLTPWIVPLLFHLLGLRMTQEVWVLDLVFVFFASLIGSCFGGYGVPMFDKVLHFCSGLLITTAGALIYQMLAGIQSGRSTNERWLFILFLIFMNLGIAVLWEFYEYFMLVVFQNDCIHHYDSGVHDSITDMLCAFISGLYVTGQFHRWMKSGKEGFFVRLCNRFCQANGIGENGKEEEGSNV</sequence>
<name>A0ABT7UFY6_9FIRM</name>
<proteinExistence type="predicted"/>
<evidence type="ECO:0000313" key="3">
    <source>
        <dbReference type="Proteomes" id="UP001529340"/>
    </source>
</evidence>
<evidence type="ECO:0000313" key="2">
    <source>
        <dbReference type="EMBL" id="MDM8157855.1"/>
    </source>
</evidence>
<keyword evidence="1" id="KW-1133">Transmembrane helix</keyword>
<feature type="transmembrane region" description="Helical" evidence="1">
    <location>
        <begin position="36"/>
        <end position="54"/>
    </location>
</feature>
<organism evidence="2 3">
    <name type="scientific">Amedibacillus dolichus</name>
    <dbReference type="NCBI Taxonomy" id="31971"/>
    <lineage>
        <taxon>Bacteria</taxon>
        <taxon>Bacillati</taxon>
        <taxon>Bacillota</taxon>
        <taxon>Erysipelotrichia</taxon>
        <taxon>Erysipelotrichales</taxon>
        <taxon>Erysipelotrichaceae</taxon>
        <taxon>Amedibacillus</taxon>
    </lineage>
</organism>
<keyword evidence="1" id="KW-0472">Membrane</keyword>